<protein>
    <submittedName>
        <fullName evidence="1">Uncharacterized protein</fullName>
    </submittedName>
</protein>
<keyword evidence="2" id="KW-1185">Reference proteome</keyword>
<dbReference type="HOGENOM" id="CLU_452011_0_0_1"/>
<evidence type="ECO:0000313" key="2">
    <source>
        <dbReference type="Proteomes" id="UP000007796"/>
    </source>
</evidence>
<dbReference type="RefSeq" id="XP_014169315.1">
    <property type="nucleotide sequence ID" value="XM_014313840.1"/>
</dbReference>
<accession>F0XRC6</accession>
<dbReference type="GeneID" id="25975140"/>
<dbReference type="Proteomes" id="UP000007796">
    <property type="component" value="Unassembled WGS sequence"/>
</dbReference>
<proteinExistence type="predicted"/>
<organism evidence="2">
    <name type="scientific">Grosmannia clavigera (strain kw1407 / UAMH 11150)</name>
    <name type="common">Blue stain fungus</name>
    <name type="synonym">Graphiocladiella clavigera</name>
    <dbReference type="NCBI Taxonomy" id="655863"/>
    <lineage>
        <taxon>Eukaryota</taxon>
        <taxon>Fungi</taxon>
        <taxon>Dikarya</taxon>
        <taxon>Ascomycota</taxon>
        <taxon>Pezizomycotina</taxon>
        <taxon>Sordariomycetes</taxon>
        <taxon>Sordariomycetidae</taxon>
        <taxon>Ophiostomatales</taxon>
        <taxon>Ophiostomataceae</taxon>
        <taxon>Leptographium</taxon>
    </lineage>
</organism>
<dbReference type="OrthoDB" id="4851849at2759"/>
<name>F0XRC6_GROCL</name>
<sequence length="604" mass="65405">MIVRIFASAGLQCSLCFSFFDSSLLWRESRNIAVEMEYQLLSPSLRCSQNIALLSILPTFRSQATEEALRPDLSISSKSDDSLVQVLAYLAAIDVDPKHVTAVAVEGAAEAFSLLHVHVAINKARPGDGHAVLERIVASFQRLFLIMVVNRSGTYKPPANKRCCSFLGGQLQEFVDALQKLARPAKQPDPDLQEFLARSVELITELDPLRPAIFTADATHPDSASLVRVVYSVYLYSKVLGDRLGGVLDRLTGRHINLTVRDVLKRRLHGLACFVRCAHFLCRLALNETPPWLGNVEVVPVQLTAANFVSLKLASASAAATAVSQTPSPPSLDACLAQWNWTAARLEMTLRKRNYSIPSPRLQFTTTCNQLYGSTPNKPKIHAEIQIAYHLDSQNKDRRDVPPSDMASLVEAEDVKGKDDANNEPVASQIFLGGTEPTPPTTPPTSALFHARSLAGHIESGSQDKADSGSDSDATVQQIAVGHGQEGHNDTPYDVVFHSTGSRPTGARRYATNELELFITFGSEDGGVRDPAVPQSSVRARKLPVDEAASYAVHAVDVSGLACGSEVPAIPIGTDGRLHLRAGSDIYEVLISTGEARQPAHANV</sequence>
<evidence type="ECO:0000313" key="1">
    <source>
        <dbReference type="EMBL" id="EFW99900.1"/>
    </source>
</evidence>
<reference evidence="1 2" key="1">
    <citation type="journal article" date="2011" name="Proc. Natl. Acad. Sci. U.S.A.">
        <title>Genome and transcriptome analyses of the mountain pine beetle-fungal symbiont Grosmannia clavigera, a lodgepole pine pathogen.</title>
        <authorList>
            <person name="DiGuistini S."/>
            <person name="Wang Y."/>
            <person name="Liao N.Y."/>
            <person name="Taylor G."/>
            <person name="Tanguay P."/>
            <person name="Feau N."/>
            <person name="Henrissat B."/>
            <person name="Chan S.K."/>
            <person name="Hesse-Orce U."/>
            <person name="Alamouti S.M."/>
            <person name="Tsui C.K.M."/>
            <person name="Docking R.T."/>
            <person name="Levasseur A."/>
            <person name="Haridas S."/>
            <person name="Robertson G."/>
            <person name="Birol I."/>
            <person name="Holt R.A."/>
            <person name="Marra M.A."/>
            <person name="Hamelin R.C."/>
            <person name="Hirst M."/>
            <person name="Jones S.J.M."/>
            <person name="Bohlmann J."/>
            <person name="Breuil C."/>
        </authorList>
    </citation>
    <scope>NUCLEOTIDE SEQUENCE [LARGE SCALE GENOMIC DNA]</scope>
    <source>
        <strain evidence="2">kw1407 / UAMH 11150</strain>
    </source>
</reference>
<gene>
    <name evidence="1" type="ORF">CMQ_218</name>
</gene>
<dbReference type="EMBL" id="GL629807">
    <property type="protein sequence ID" value="EFW99900.1"/>
    <property type="molecule type" value="Genomic_DNA"/>
</dbReference>
<dbReference type="AlphaFoldDB" id="F0XRC6"/>
<dbReference type="InParanoid" id="F0XRC6"/>